<comment type="caution">
    <text evidence="3">The sequence shown here is derived from an EMBL/GenBank/DDBJ whole genome shotgun (WGS) entry which is preliminary data.</text>
</comment>
<dbReference type="Proteomes" id="UP000077521">
    <property type="component" value="Unassembled WGS sequence"/>
</dbReference>
<sequence>MLALLDLTILLFATVLHLPLTAQALHVPHRSAILRRDGANPISPPGSDSEGWNALPSVPGAIITELPIGDRNATLTVYQTDPSSYNASKILRAVIMVAGMDRVGWNEWIYLNASLTRAAQGGEVDPSTVVLAAPEFLTIPDAGAYPVDSKGAPTSSALVWNGVAWGAGQNAVFPDKALMAGLPYGTSLEGGSSRTKRKMKDPSERDGPGVGSFDALDSLVASYLDRSRFPNLNRVVLGGFSLGAQLVQRYSLLRETTRDDNRMTYWLSSPGSFLYLNSTRPSSIGKGCKSTYNSYKYGLEGSLPSYVRDTDPNTLGQRLASRTVRYLVGLLDTTAGDNSCQAKSQGSDHIRKMLNWAQYAAPYWPGAPGDGSLPPNTTLSLIRNTGHVDRQIIQSDSGVATLFLEDYPSAGSNATAPPSNGDSAGVPSEAASGAMASIRMMPGHKVVLLLSSALSILFMATLA</sequence>
<name>A0A177THH4_9BASI</name>
<dbReference type="InterPro" id="IPR029058">
    <property type="entry name" value="AB_hydrolase_fold"/>
</dbReference>
<evidence type="ECO:0000256" key="1">
    <source>
        <dbReference type="SAM" id="MobiDB-lite"/>
    </source>
</evidence>
<keyword evidence="2" id="KW-0732">Signal</keyword>
<evidence type="ECO:0000313" key="4">
    <source>
        <dbReference type="Proteomes" id="UP000077521"/>
    </source>
</evidence>
<organism evidence="3 4">
    <name type="scientific">Tilletia indica</name>
    <dbReference type="NCBI Taxonomy" id="43049"/>
    <lineage>
        <taxon>Eukaryota</taxon>
        <taxon>Fungi</taxon>
        <taxon>Dikarya</taxon>
        <taxon>Basidiomycota</taxon>
        <taxon>Ustilaginomycotina</taxon>
        <taxon>Exobasidiomycetes</taxon>
        <taxon>Tilletiales</taxon>
        <taxon>Tilletiaceae</taxon>
        <taxon>Tilletia</taxon>
    </lineage>
</organism>
<evidence type="ECO:0000313" key="3">
    <source>
        <dbReference type="EMBL" id="KAE8237993.1"/>
    </source>
</evidence>
<feature type="chain" id="PRO_5043836905" evidence="2">
    <location>
        <begin position="25"/>
        <end position="463"/>
    </location>
</feature>
<accession>A0A177THH4</accession>
<dbReference type="PANTHER" id="PTHR35560">
    <property type="entry name" value="BLL0132 PROTEIN"/>
    <property type="match status" value="1"/>
</dbReference>
<feature type="signal peptide" evidence="2">
    <location>
        <begin position="1"/>
        <end position="24"/>
    </location>
</feature>
<gene>
    <name evidence="3" type="ORF">A4X13_0g8559</name>
</gene>
<proteinExistence type="predicted"/>
<reference evidence="3" key="2">
    <citation type="journal article" date="2019" name="IMA Fungus">
        <title>Genome sequencing and comparison of five Tilletia species to identify candidate genes for the detection of regulated species infecting wheat.</title>
        <authorList>
            <person name="Nguyen H.D.T."/>
            <person name="Sultana T."/>
            <person name="Kesanakurti P."/>
            <person name="Hambleton S."/>
        </authorList>
    </citation>
    <scope>NUCLEOTIDE SEQUENCE</scope>
    <source>
        <strain evidence="3">DAOMC 236416</strain>
    </source>
</reference>
<keyword evidence="4" id="KW-1185">Reference proteome</keyword>
<dbReference type="Gene3D" id="3.40.50.1820">
    <property type="entry name" value="alpha/beta hydrolase"/>
    <property type="match status" value="1"/>
</dbReference>
<dbReference type="AlphaFoldDB" id="A0A177THH4"/>
<feature type="region of interest" description="Disordered" evidence="1">
    <location>
        <begin position="188"/>
        <end position="210"/>
    </location>
</feature>
<dbReference type="EMBL" id="LWDF02001560">
    <property type="protein sequence ID" value="KAE8237993.1"/>
    <property type="molecule type" value="Genomic_DNA"/>
</dbReference>
<reference evidence="3" key="1">
    <citation type="submission" date="2016-04" db="EMBL/GenBank/DDBJ databases">
        <authorList>
            <person name="Nguyen H.D."/>
            <person name="Samba Siva P."/>
            <person name="Cullis J."/>
            <person name="Levesque C.A."/>
            <person name="Hambleton S."/>
        </authorList>
    </citation>
    <scope>NUCLEOTIDE SEQUENCE</scope>
    <source>
        <strain evidence="3">DAOMC 236416</strain>
    </source>
</reference>
<evidence type="ECO:0000256" key="2">
    <source>
        <dbReference type="SAM" id="SignalP"/>
    </source>
</evidence>
<protein>
    <submittedName>
        <fullName evidence="3">Uncharacterized protein</fullName>
    </submittedName>
</protein>
<dbReference type="PANTHER" id="PTHR35560:SF3">
    <property type="entry name" value="PEPTIDASE S9 PROLYL OLIGOPEPTIDASE CATALYTIC DOMAIN-CONTAINING PROTEIN"/>
    <property type="match status" value="1"/>
</dbReference>